<keyword evidence="2" id="KW-1185">Reference proteome</keyword>
<accession>A0A1W6Z848</accession>
<dbReference type="RefSeq" id="WP_086077253.1">
    <property type="nucleotide sequence ID" value="NZ_CP021111.1"/>
</dbReference>
<dbReference type="OrthoDB" id="9990237at2"/>
<organism evidence="1 2">
    <name type="scientific">Bordetella genomosp. 13</name>
    <dbReference type="NCBI Taxonomy" id="463040"/>
    <lineage>
        <taxon>Bacteria</taxon>
        <taxon>Pseudomonadati</taxon>
        <taxon>Pseudomonadota</taxon>
        <taxon>Betaproteobacteria</taxon>
        <taxon>Burkholderiales</taxon>
        <taxon>Alcaligenaceae</taxon>
        <taxon>Bordetella</taxon>
    </lineage>
</organism>
<sequence length="60" mass="6907">MKLSLHLASLVFAGLVQGLRLLKEALREWVPRQEPVLIPIPISAERRTRQSDRRHPVRGD</sequence>
<dbReference type="Proteomes" id="UP000194161">
    <property type="component" value="Chromosome"/>
</dbReference>
<dbReference type="EMBL" id="CP021111">
    <property type="protein sequence ID" value="ARP93415.1"/>
    <property type="molecule type" value="Genomic_DNA"/>
</dbReference>
<gene>
    <name evidence="1" type="ORF">CAL15_02890</name>
</gene>
<dbReference type="KEGG" id="bgm:CAL15_02890"/>
<evidence type="ECO:0000313" key="1">
    <source>
        <dbReference type="EMBL" id="ARP93415.1"/>
    </source>
</evidence>
<reference evidence="1 2" key="1">
    <citation type="submission" date="2017-05" db="EMBL/GenBank/DDBJ databases">
        <title>Complete and WGS of Bordetella genogroups.</title>
        <authorList>
            <person name="Spilker T."/>
            <person name="LiPuma J."/>
        </authorList>
    </citation>
    <scope>NUCLEOTIDE SEQUENCE [LARGE SCALE GENOMIC DNA]</scope>
    <source>
        <strain evidence="1 2">AU7206</strain>
    </source>
</reference>
<name>A0A1W6Z848_9BORD</name>
<dbReference type="AlphaFoldDB" id="A0A1W6Z848"/>
<protein>
    <submittedName>
        <fullName evidence="1">Uncharacterized protein</fullName>
    </submittedName>
</protein>
<dbReference type="STRING" id="463040.CAL15_02890"/>
<proteinExistence type="predicted"/>
<evidence type="ECO:0000313" key="2">
    <source>
        <dbReference type="Proteomes" id="UP000194161"/>
    </source>
</evidence>